<keyword evidence="2 3" id="KW-0040">ANK repeat</keyword>
<dbReference type="Gene3D" id="1.25.40.20">
    <property type="entry name" value="Ankyrin repeat-containing domain"/>
    <property type="match status" value="1"/>
</dbReference>
<organism evidence="4 5">
    <name type="scientific">Ustilaginoidea virens</name>
    <name type="common">Rice false smut fungus</name>
    <name type="synonym">Villosiclava virens</name>
    <dbReference type="NCBI Taxonomy" id="1159556"/>
    <lineage>
        <taxon>Eukaryota</taxon>
        <taxon>Fungi</taxon>
        <taxon>Dikarya</taxon>
        <taxon>Ascomycota</taxon>
        <taxon>Pezizomycotina</taxon>
        <taxon>Sordariomycetes</taxon>
        <taxon>Hypocreomycetidae</taxon>
        <taxon>Hypocreales</taxon>
        <taxon>Clavicipitaceae</taxon>
        <taxon>Ustilaginoidea</taxon>
    </lineage>
</organism>
<evidence type="ECO:0000313" key="4">
    <source>
        <dbReference type="EMBL" id="GAO19065.1"/>
    </source>
</evidence>
<dbReference type="Proteomes" id="UP000054053">
    <property type="component" value="Unassembled WGS sequence"/>
</dbReference>
<feature type="repeat" description="ANK" evidence="3">
    <location>
        <begin position="327"/>
        <end position="359"/>
    </location>
</feature>
<dbReference type="InterPro" id="IPR002110">
    <property type="entry name" value="Ankyrin_rpt"/>
</dbReference>
<dbReference type="PANTHER" id="PTHR24198">
    <property type="entry name" value="ANKYRIN REPEAT AND PROTEIN KINASE DOMAIN-CONTAINING PROTEIN"/>
    <property type="match status" value="1"/>
</dbReference>
<evidence type="ECO:0000256" key="2">
    <source>
        <dbReference type="ARBA" id="ARBA00023043"/>
    </source>
</evidence>
<dbReference type="SUPFAM" id="SSF48403">
    <property type="entry name" value="Ankyrin repeat"/>
    <property type="match status" value="1"/>
</dbReference>
<accession>A0A1B5L663</accession>
<evidence type="ECO:0000313" key="5">
    <source>
        <dbReference type="Proteomes" id="UP000054053"/>
    </source>
</evidence>
<sequence length="540" mass="59400">MAHASQKNISRFETFRLQIAETIDRRENETCRMFGFPTTPISLPNIDSVEELELGVVRSSYEELLLELKEIQWFDKVNHTAFSKIFGKLANHSHDKKALDHSRSRWIALQLRLSNSWSEVYGRVDRLVSDIRAELARPRLGTHSWCIASLISHMLPATEEHDVLYKSLKNDEHSLIGKHILSAPAREATARNDPCLYIADIILISIIFSAKHTTALAIDVIPRKHVGAEHMFLIVRLYGMEFQRCLSQWQSSPTEHVDHAGHEFATILRVLGSRATHLLQVKDCQGCLLLHHAAHYGLDSLCKVMVSHLVDTAPTVAAETLMSTDNWGRTPLHCAVNARSPSVLAVLLNALSQISLDEQQSSNLRATLGSILILALRAGADDMAKMVLDHGPDLLHQSSRGETALYCAAQLGNLPLASLVAGRLASYALGIDVVEHTKGWTALMAACGNGNANMAKLLLQAGSNQGLCDARGWTALEHAVFRGHHVVAEVLEPHQPSTGLEGPANAIRAVHKSRPHAVCDAGEKILVVYLGTIRSVTDVH</sequence>
<evidence type="ECO:0000256" key="3">
    <source>
        <dbReference type="PROSITE-ProRule" id="PRU00023"/>
    </source>
</evidence>
<dbReference type="InterPro" id="IPR036770">
    <property type="entry name" value="Ankyrin_rpt-contain_sf"/>
</dbReference>
<reference evidence="5" key="1">
    <citation type="journal article" date="2016" name="Genome Announc.">
        <title>Genome sequence of Ustilaginoidea virens IPU010, a rice pathogenic fungus causing false smut.</title>
        <authorList>
            <person name="Kumagai T."/>
            <person name="Ishii T."/>
            <person name="Terai G."/>
            <person name="Umemura M."/>
            <person name="Machida M."/>
            <person name="Asai K."/>
        </authorList>
    </citation>
    <scope>NUCLEOTIDE SEQUENCE [LARGE SCALE GENOMIC DNA]</scope>
    <source>
        <strain evidence="5">IPU010</strain>
    </source>
</reference>
<protein>
    <submittedName>
        <fullName evidence="4">Uncharacterized protein</fullName>
    </submittedName>
</protein>
<dbReference type="PROSITE" id="PS50297">
    <property type="entry name" value="ANK_REP_REGION"/>
    <property type="match status" value="1"/>
</dbReference>
<comment type="caution">
    <text evidence="4">The sequence shown here is derived from an EMBL/GenBank/DDBJ whole genome shotgun (WGS) entry which is preliminary data.</text>
</comment>
<dbReference type="Pfam" id="PF12796">
    <property type="entry name" value="Ank_2"/>
    <property type="match status" value="1"/>
</dbReference>
<keyword evidence="1" id="KW-0677">Repeat</keyword>
<dbReference type="SMART" id="SM00248">
    <property type="entry name" value="ANK"/>
    <property type="match status" value="6"/>
</dbReference>
<feature type="repeat" description="ANK" evidence="3">
    <location>
        <begin position="438"/>
        <end position="470"/>
    </location>
</feature>
<name>A0A1B5L663_USTVR</name>
<dbReference type="Pfam" id="PF00023">
    <property type="entry name" value="Ank"/>
    <property type="match status" value="1"/>
</dbReference>
<evidence type="ECO:0000256" key="1">
    <source>
        <dbReference type="ARBA" id="ARBA00022737"/>
    </source>
</evidence>
<dbReference type="AlphaFoldDB" id="A0A1B5L663"/>
<dbReference type="PANTHER" id="PTHR24198:SF165">
    <property type="entry name" value="ANKYRIN REPEAT-CONTAINING PROTEIN-RELATED"/>
    <property type="match status" value="1"/>
</dbReference>
<proteinExistence type="predicted"/>
<dbReference type="EMBL" id="BBTG02000082">
    <property type="protein sequence ID" value="GAO19065.1"/>
    <property type="molecule type" value="Genomic_DNA"/>
</dbReference>
<dbReference type="PROSITE" id="PS50088">
    <property type="entry name" value="ANK_REPEAT"/>
    <property type="match status" value="2"/>
</dbReference>
<gene>
    <name evidence="4" type="ORF">UVI_02063130</name>
</gene>